<dbReference type="Gene3D" id="3.40.50.620">
    <property type="entry name" value="HUPs"/>
    <property type="match status" value="1"/>
</dbReference>
<feature type="domain" description="Glutamyl/glutaminyl-tRNA synthetase class Ib catalytic" evidence="9">
    <location>
        <begin position="56"/>
        <end position="308"/>
    </location>
</feature>
<feature type="binding site" evidence="7">
    <location>
        <begin position="59"/>
        <end position="63"/>
    </location>
    <ligand>
        <name>L-glutamate</name>
        <dbReference type="ChEBI" id="CHEBI:29985"/>
    </ligand>
</feature>
<feature type="short sequence motif" description="'HIGH' region" evidence="7">
    <location>
        <begin position="62"/>
        <end position="72"/>
    </location>
</feature>
<dbReference type="GO" id="GO:0006424">
    <property type="term" value="P:glutamyl-tRNA aminoacylation"/>
    <property type="evidence" value="ECO:0007669"/>
    <property type="project" value="InterPro"/>
</dbReference>
<dbReference type="InterPro" id="IPR000924">
    <property type="entry name" value="Glu/Gln-tRNA-synth"/>
</dbReference>
<keyword evidence="6 7" id="KW-0030">Aminoacyl-tRNA synthetase</keyword>
<feature type="binding site" evidence="7">
    <location>
        <position position="173"/>
    </location>
    <ligand>
        <name>Zn(2+)</name>
        <dbReference type="ChEBI" id="CHEBI:29105"/>
    </ligand>
</feature>
<dbReference type="PROSITE" id="PS00178">
    <property type="entry name" value="AA_TRNA_LIGASE_I"/>
    <property type="match status" value="1"/>
</dbReference>
<evidence type="ECO:0000256" key="4">
    <source>
        <dbReference type="ARBA" id="ARBA00022833"/>
    </source>
</evidence>
<dbReference type="GO" id="GO:0005829">
    <property type="term" value="C:cytosol"/>
    <property type="evidence" value="ECO:0007669"/>
    <property type="project" value="TreeGrafter"/>
</dbReference>
<dbReference type="GO" id="GO:0004818">
    <property type="term" value="F:glutamate-tRNA ligase activity"/>
    <property type="evidence" value="ECO:0007669"/>
    <property type="project" value="TreeGrafter"/>
</dbReference>
<comment type="function">
    <text evidence="7">Catalyzes the tRNA-independent activation of glutamate in presence of ATP and the subsequent transfer of glutamate onto a tRNA(Asp). Glutamate is transferred on the 2-amino-5-(4,5-dihydroxy-2-cyclopenten-1-yl) moiety of the queuosine in the wobble position of the QUC anticodon.</text>
</comment>
<dbReference type="SUPFAM" id="SSF52374">
    <property type="entry name" value="Nucleotidylyl transferase"/>
    <property type="match status" value="1"/>
</dbReference>
<evidence type="ECO:0000256" key="5">
    <source>
        <dbReference type="ARBA" id="ARBA00022840"/>
    </source>
</evidence>
<dbReference type="InterPro" id="IPR020058">
    <property type="entry name" value="Glu/Gln-tRNA-synth_Ib_cat-dom"/>
</dbReference>
<dbReference type="GO" id="GO:0008270">
    <property type="term" value="F:zinc ion binding"/>
    <property type="evidence" value="ECO:0007669"/>
    <property type="project" value="UniProtKB-UniRule"/>
</dbReference>
<keyword evidence="3 7" id="KW-0547">Nucleotide-binding</keyword>
<proteinExistence type="inferred from homology"/>
<dbReference type="PANTHER" id="PTHR43311">
    <property type="entry name" value="GLUTAMATE--TRNA LIGASE"/>
    <property type="match status" value="1"/>
</dbReference>
<feature type="binding site" evidence="7">
    <location>
        <position position="177"/>
    </location>
    <ligand>
        <name>Zn(2+)</name>
        <dbReference type="ChEBI" id="CHEBI:29105"/>
    </ligand>
</feature>
<comment type="cofactor">
    <cofactor evidence="7">
        <name>Zn(2+)</name>
        <dbReference type="ChEBI" id="CHEBI:29105"/>
    </cofactor>
    <text evidence="7">Binds 1 zinc ion per subunit.</text>
</comment>
<feature type="binding site" evidence="7">
    <location>
        <position position="151"/>
    </location>
    <ligand>
        <name>Zn(2+)</name>
        <dbReference type="ChEBI" id="CHEBI:29105"/>
    </ligand>
</feature>
<evidence type="ECO:0000313" key="11">
    <source>
        <dbReference type="Proteomes" id="UP000361836"/>
    </source>
</evidence>
<keyword evidence="11" id="KW-1185">Reference proteome</keyword>
<protein>
    <recommendedName>
        <fullName evidence="7">Glutamyl-Q tRNA(Asp) synthetase</fullName>
        <shortName evidence="7">Glu-Q-RSs</shortName>
        <ecNumber evidence="7">6.1.1.-</ecNumber>
    </recommendedName>
</protein>
<evidence type="ECO:0000256" key="6">
    <source>
        <dbReference type="ARBA" id="ARBA00023146"/>
    </source>
</evidence>
<name>A0A5K1JFN0_9ACTN</name>
<feature type="binding site" evidence="7">
    <location>
        <position position="243"/>
    </location>
    <ligand>
        <name>L-glutamate</name>
        <dbReference type="ChEBI" id="CHEBI:29985"/>
    </ligand>
</feature>
<evidence type="ECO:0000313" key="10">
    <source>
        <dbReference type="EMBL" id="VWM03446.1"/>
    </source>
</evidence>
<evidence type="ECO:0000256" key="2">
    <source>
        <dbReference type="ARBA" id="ARBA00022723"/>
    </source>
</evidence>
<dbReference type="PRINTS" id="PR00987">
    <property type="entry name" value="TRNASYNTHGLU"/>
</dbReference>
<keyword evidence="1 7" id="KW-0436">Ligase</keyword>
<evidence type="ECO:0000256" key="8">
    <source>
        <dbReference type="RuleBase" id="RU363037"/>
    </source>
</evidence>
<dbReference type="Pfam" id="PF00749">
    <property type="entry name" value="tRNA-synt_1c"/>
    <property type="match status" value="1"/>
</dbReference>
<keyword evidence="4 7" id="KW-0862">Zinc</keyword>
<dbReference type="EC" id="6.1.1.-" evidence="7"/>
<dbReference type="HAMAP" id="MF_01428">
    <property type="entry name" value="Glu_Q_tRNA_synth"/>
    <property type="match status" value="1"/>
</dbReference>
<dbReference type="InterPro" id="IPR014729">
    <property type="entry name" value="Rossmann-like_a/b/a_fold"/>
</dbReference>
<evidence type="ECO:0000259" key="9">
    <source>
        <dbReference type="Pfam" id="PF00749"/>
    </source>
</evidence>
<accession>A0A5K1JFN0</accession>
<dbReference type="InterPro" id="IPR001412">
    <property type="entry name" value="aa-tRNA-synth_I_CS"/>
</dbReference>
<evidence type="ECO:0000256" key="1">
    <source>
        <dbReference type="ARBA" id="ARBA00022598"/>
    </source>
</evidence>
<dbReference type="Proteomes" id="UP000361836">
    <property type="component" value="Unassembled WGS sequence"/>
</dbReference>
<feature type="binding site" evidence="7">
    <location>
        <position position="261"/>
    </location>
    <ligand>
        <name>L-glutamate</name>
        <dbReference type="ChEBI" id="CHEBI:29985"/>
    </ligand>
</feature>
<feature type="binding site" evidence="7">
    <location>
        <position position="302"/>
    </location>
    <ligand>
        <name>ATP</name>
        <dbReference type="ChEBI" id="CHEBI:30616"/>
    </ligand>
</feature>
<dbReference type="InterPro" id="IPR049940">
    <property type="entry name" value="GluQ/Sye"/>
</dbReference>
<keyword evidence="2 7" id="KW-0479">Metal-binding</keyword>
<keyword evidence="5 7" id="KW-0067">ATP-binding</keyword>
<comment type="similarity">
    <text evidence="7">Belongs to the class-I aminoacyl-tRNA synthetase family. GluQ subfamily.</text>
</comment>
<dbReference type="AlphaFoldDB" id="A0A5K1JFN0"/>
<dbReference type="InterPro" id="IPR022380">
    <property type="entry name" value="Glu-Q_tRNA(Asp)_Synthase"/>
</dbReference>
<organism evidence="10 11">
    <name type="scientific">Collinsella aerofaciens</name>
    <dbReference type="NCBI Taxonomy" id="74426"/>
    <lineage>
        <taxon>Bacteria</taxon>
        <taxon>Bacillati</taxon>
        <taxon>Actinomycetota</taxon>
        <taxon>Coriobacteriia</taxon>
        <taxon>Coriobacteriales</taxon>
        <taxon>Coriobacteriaceae</taxon>
        <taxon>Collinsella</taxon>
    </lineage>
</organism>
<dbReference type="PANTHER" id="PTHR43311:SF1">
    <property type="entry name" value="GLUTAMYL-Q TRNA(ASP) SYNTHETASE"/>
    <property type="match status" value="1"/>
</dbReference>
<sequence length="365" mass="40003">MPVEHNTRPRQLASIDDASPTSPRAILVRMDIKARNIATPAADAPTTPAASAPAPVVGRFAPSPSGRMHLGNVFSCLCAWLSARSQGGSIVLRIEDLDDRCKRPELAAQLIDDLAWLGLEWNEGPYYQHDRLDLYESALRQLQDAGLTYPCFCTRAELHAASAPHASDGTPIYRGACRNLSAKEIARRSALRAPATRLRVPTVDDLANDVIEFVDRTYGAQCEALATECGDFLVRRSDGVFAYQLAVVVDDAAMGVTEVVRGCDLLGSTPRQIYLQHLLGLPTPHYAHIPLLMSPDGRRLSKRDRDLDLGELRARFGTPEALLGWLAGQTGIAPDTTPRTAEQLVEHFSWDVIRAHRENITVTVE</sequence>
<keyword evidence="8" id="KW-0648">Protein biosynthesis</keyword>
<dbReference type="NCBIfam" id="NF004315">
    <property type="entry name" value="PRK05710.1-4"/>
    <property type="match status" value="1"/>
</dbReference>
<evidence type="ECO:0000256" key="3">
    <source>
        <dbReference type="ARBA" id="ARBA00022741"/>
    </source>
</evidence>
<gene>
    <name evidence="10" type="primary">gltX</name>
    <name evidence="7" type="synonym">gluQ</name>
    <name evidence="10" type="ORF">KCJAJFAP_01300</name>
</gene>
<dbReference type="NCBIfam" id="TIGR03838">
    <property type="entry name" value="queuosine_YadB"/>
    <property type="match status" value="1"/>
</dbReference>
<evidence type="ECO:0000256" key="7">
    <source>
        <dbReference type="HAMAP-Rule" id="MF_01428"/>
    </source>
</evidence>
<feature type="binding site" evidence="7">
    <location>
        <position position="153"/>
    </location>
    <ligand>
        <name>Zn(2+)</name>
        <dbReference type="ChEBI" id="CHEBI:29105"/>
    </ligand>
</feature>
<reference evidence="10 11" key="1">
    <citation type="submission" date="2019-10" db="EMBL/GenBank/DDBJ databases">
        <authorList>
            <person name="Wolf R A."/>
        </authorList>
    </citation>
    <scope>NUCLEOTIDE SEQUENCE [LARGE SCALE GENOMIC DNA]</scope>
    <source>
        <strain evidence="10">Collinsella_aerofaciens_MC2</strain>
    </source>
</reference>
<dbReference type="EMBL" id="CABWIE010000036">
    <property type="protein sequence ID" value="VWM03446.1"/>
    <property type="molecule type" value="Genomic_DNA"/>
</dbReference>
<feature type="binding site" evidence="7">
    <location>
        <position position="95"/>
    </location>
    <ligand>
        <name>L-glutamate</name>
        <dbReference type="ChEBI" id="CHEBI:29985"/>
    </ligand>
</feature>
<dbReference type="GO" id="GO:0006400">
    <property type="term" value="P:tRNA modification"/>
    <property type="evidence" value="ECO:0007669"/>
    <property type="project" value="InterPro"/>
</dbReference>
<dbReference type="NCBIfam" id="NF004314">
    <property type="entry name" value="PRK05710.1-3"/>
    <property type="match status" value="1"/>
</dbReference>
<feature type="short sequence motif" description="'KMSKS' region" evidence="7">
    <location>
        <begin position="299"/>
        <end position="303"/>
    </location>
</feature>
<dbReference type="GO" id="GO:0005524">
    <property type="term" value="F:ATP binding"/>
    <property type="evidence" value="ECO:0007669"/>
    <property type="project" value="UniProtKB-KW"/>
</dbReference>